<evidence type="ECO:0000313" key="3">
    <source>
        <dbReference type="EMBL" id="KAJ6849690.1"/>
    </source>
</evidence>
<evidence type="ECO:0000256" key="1">
    <source>
        <dbReference type="ARBA" id="ARBA00009744"/>
    </source>
</evidence>
<dbReference type="PANTHER" id="PTHR31213">
    <property type="entry name" value="OS08G0374000 PROTEIN-RELATED"/>
    <property type="match status" value="1"/>
</dbReference>
<dbReference type="InterPro" id="IPR000916">
    <property type="entry name" value="Bet_v_I/MLP"/>
</dbReference>
<dbReference type="EMBL" id="JANAVB010003400">
    <property type="protein sequence ID" value="KAJ6849690.1"/>
    <property type="molecule type" value="Genomic_DNA"/>
</dbReference>
<comment type="caution">
    <text evidence="3">The sequence shown here is derived from an EMBL/GenBank/DDBJ whole genome shotgun (WGS) entry which is preliminary data.</text>
</comment>
<evidence type="ECO:0000313" key="4">
    <source>
        <dbReference type="Proteomes" id="UP001140949"/>
    </source>
</evidence>
<dbReference type="FunFam" id="3.30.530.20:FF:000007">
    <property type="entry name" value="Major pollen allergen Bet v 1-A"/>
    <property type="match status" value="1"/>
</dbReference>
<dbReference type="GO" id="GO:0009738">
    <property type="term" value="P:abscisic acid-activated signaling pathway"/>
    <property type="evidence" value="ECO:0007669"/>
    <property type="project" value="InterPro"/>
</dbReference>
<dbReference type="Pfam" id="PF00407">
    <property type="entry name" value="Bet_v_1"/>
    <property type="match status" value="1"/>
</dbReference>
<dbReference type="GO" id="GO:0005634">
    <property type="term" value="C:nucleus"/>
    <property type="evidence" value="ECO:0007669"/>
    <property type="project" value="TreeGrafter"/>
</dbReference>
<dbReference type="GO" id="GO:0038023">
    <property type="term" value="F:signaling receptor activity"/>
    <property type="evidence" value="ECO:0007669"/>
    <property type="project" value="InterPro"/>
</dbReference>
<dbReference type="GO" id="GO:0004864">
    <property type="term" value="F:protein phosphatase inhibitor activity"/>
    <property type="evidence" value="ECO:0007669"/>
    <property type="project" value="InterPro"/>
</dbReference>
<evidence type="ECO:0000259" key="2">
    <source>
        <dbReference type="Pfam" id="PF00407"/>
    </source>
</evidence>
<dbReference type="InterPro" id="IPR050279">
    <property type="entry name" value="Plant_def-hormone_signal"/>
</dbReference>
<name>A0AAX6I8P8_IRIPA</name>
<gene>
    <name evidence="3" type="ORF">M6B38_268250</name>
</gene>
<dbReference type="AlphaFoldDB" id="A0AAX6I8P8"/>
<reference evidence="3" key="2">
    <citation type="submission" date="2023-04" db="EMBL/GenBank/DDBJ databases">
        <authorList>
            <person name="Bruccoleri R.E."/>
            <person name="Oakeley E.J."/>
            <person name="Faust A.-M."/>
            <person name="Dessus-Babus S."/>
            <person name="Altorfer M."/>
            <person name="Burckhardt D."/>
            <person name="Oertli M."/>
            <person name="Naumann U."/>
            <person name="Petersen F."/>
            <person name="Wong J."/>
        </authorList>
    </citation>
    <scope>NUCLEOTIDE SEQUENCE</scope>
    <source>
        <strain evidence="3">GSM-AAB239-AS_SAM_17_03QT</strain>
        <tissue evidence="3">Leaf</tissue>
    </source>
</reference>
<dbReference type="GO" id="GO:0005737">
    <property type="term" value="C:cytoplasm"/>
    <property type="evidence" value="ECO:0007669"/>
    <property type="project" value="TreeGrafter"/>
</dbReference>
<dbReference type="CDD" id="cd07816">
    <property type="entry name" value="Bet_v1-like"/>
    <property type="match status" value="1"/>
</dbReference>
<dbReference type="GO" id="GO:0006952">
    <property type="term" value="P:defense response"/>
    <property type="evidence" value="ECO:0007669"/>
    <property type="project" value="InterPro"/>
</dbReference>
<dbReference type="SUPFAM" id="SSF55961">
    <property type="entry name" value="Bet v1-like"/>
    <property type="match status" value="1"/>
</dbReference>
<keyword evidence="4" id="KW-1185">Reference proteome</keyword>
<reference evidence="3" key="1">
    <citation type="journal article" date="2023" name="GigaByte">
        <title>Genome assembly of the bearded iris, Iris pallida Lam.</title>
        <authorList>
            <person name="Bruccoleri R.E."/>
            <person name="Oakeley E.J."/>
            <person name="Faust A.M.E."/>
            <person name="Altorfer M."/>
            <person name="Dessus-Babus S."/>
            <person name="Burckhardt D."/>
            <person name="Oertli M."/>
            <person name="Naumann U."/>
            <person name="Petersen F."/>
            <person name="Wong J."/>
        </authorList>
    </citation>
    <scope>NUCLEOTIDE SEQUENCE</scope>
    <source>
        <strain evidence="3">GSM-AAB239-AS_SAM_17_03QT</strain>
    </source>
</reference>
<dbReference type="Gene3D" id="3.30.530.20">
    <property type="match status" value="1"/>
</dbReference>
<organism evidence="3 4">
    <name type="scientific">Iris pallida</name>
    <name type="common">Sweet iris</name>
    <dbReference type="NCBI Taxonomy" id="29817"/>
    <lineage>
        <taxon>Eukaryota</taxon>
        <taxon>Viridiplantae</taxon>
        <taxon>Streptophyta</taxon>
        <taxon>Embryophyta</taxon>
        <taxon>Tracheophyta</taxon>
        <taxon>Spermatophyta</taxon>
        <taxon>Magnoliopsida</taxon>
        <taxon>Liliopsida</taxon>
        <taxon>Asparagales</taxon>
        <taxon>Iridaceae</taxon>
        <taxon>Iridoideae</taxon>
        <taxon>Irideae</taxon>
        <taxon>Iris</taxon>
    </lineage>
</organism>
<dbReference type="InterPro" id="IPR023393">
    <property type="entry name" value="START-like_dom_sf"/>
</dbReference>
<dbReference type="Proteomes" id="UP001140949">
    <property type="component" value="Unassembled WGS sequence"/>
</dbReference>
<dbReference type="PANTHER" id="PTHR31213:SF201">
    <property type="entry name" value="OS03G0300400 PROTEIN"/>
    <property type="match status" value="1"/>
</dbReference>
<proteinExistence type="inferred from homology"/>
<dbReference type="GO" id="GO:0010427">
    <property type="term" value="F:abscisic acid binding"/>
    <property type="evidence" value="ECO:0007669"/>
    <property type="project" value="InterPro"/>
</dbReference>
<feature type="domain" description="Bet v I/Major latex protein" evidence="2">
    <location>
        <begin position="3"/>
        <end position="149"/>
    </location>
</feature>
<dbReference type="PRINTS" id="PR00634">
    <property type="entry name" value="BETALLERGEN"/>
</dbReference>
<accession>A0AAX6I8P8</accession>
<sequence>MLCHEIQSPVAPSRLFKASMVDWHNLGPKVMPEMIASAAHVSGDGSAGSIRQINFTSAMPYTYMKDRLDLIDHGQKECKYTLVEGGELGKKFETASIHFKFMPAGDGSVVKVVATGKPVPGAAAEKDQAEAKESVTALIKAAEAYLLANPAAYAK</sequence>
<protein>
    <submittedName>
        <fullName evidence="3">Pathogenesis-related protein 1-like</fullName>
    </submittedName>
</protein>
<dbReference type="InterPro" id="IPR024949">
    <property type="entry name" value="Bet_v_I_allergen"/>
</dbReference>
<comment type="similarity">
    <text evidence="1">Belongs to the BetVI family.</text>
</comment>